<evidence type="ECO:0000313" key="2">
    <source>
        <dbReference type="EMBL" id="CAK59638.1"/>
    </source>
</evidence>
<organism evidence="2 3">
    <name type="scientific">Paramecium tetraurelia</name>
    <dbReference type="NCBI Taxonomy" id="5888"/>
    <lineage>
        <taxon>Eukaryota</taxon>
        <taxon>Sar</taxon>
        <taxon>Alveolata</taxon>
        <taxon>Ciliophora</taxon>
        <taxon>Intramacronucleata</taxon>
        <taxon>Oligohymenophorea</taxon>
        <taxon>Peniculida</taxon>
        <taxon>Parameciidae</taxon>
        <taxon>Paramecium</taxon>
    </lineage>
</organism>
<dbReference type="PANTHER" id="PTHR46753">
    <property type="entry name" value="FYVE AND COILED-COIL DOMAIN-CONTAINING PROTEIN 1"/>
    <property type="match status" value="1"/>
</dbReference>
<keyword evidence="1" id="KW-0175">Coiled coil</keyword>
<dbReference type="EMBL" id="CT868003">
    <property type="protein sequence ID" value="CAK59638.1"/>
    <property type="molecule type" value="Genomic_DNA"/>
</dbReference>
<name>A0BM71_PARTE</name>
<dbReference type="KEGG" id="ptm:GSPATT00030272001"/>
<sequence>MSFSKQESIIQSSLTKSHMRYLSPQLGERNGGSVIQRETIVNPQLRESQFLLSSTPRETVIPLDVQYTVTKKVDQQNFSDYEVRIQSLLHEVELWRKRYLDLMAMYDKNIANEEVVQIQYGFLQIKLQEAKIQLLYGENNDLYGQIRSLIKENDELKMRLNTYELNNSIEETKNNYGIIGFYVLENLQVQLKSRLGELDEWRDKYNKLEAELSRYQAIEIKNVQVEGQLKGLEGQANQWQDRYWEMVDERNKLQNQIFELNERLNAVQIEAAQRNNATEIKLRDAEILKLKNLIQHLQGQVDEWRKKTLQMETEVELKQQDVEAQKMKIVKLQEQLNNLSMTIQQKSKLINEQNLEITNLQNKLLEINVLNQEIGNLNEMLQVQLTAMTELRKEISRLENNCGELRHEKLLKIEFESENKRLIVAVEELKQIANDRKNQLDALKIKYGNLEIEKNQIQQRLEETKYLTTQIKQLNNENQTLIRRVKYLEDQIEANKIEIQDLQARIQQLKLFEIDNKKLNELIILKDNEIQNLRRKLTQFELQPKSKDTSELEARIKSLLNVIEQLKAEFAQLQEQYDKQSKQYMLLSQQMVSIEITQETRIEDKTEVNQWALKSNQLSSELDLLSRLNQELQTNCDFLNDQMRLLQKQLIARRQEVEDWRRQAGNYYVDATEAKKQLKELEAQQALLNTENTKLLNEIKQLKSQLIDEQNNSQKISLQSVEQNLKSQGEINQMVQDLQYLKIQLQIKTEDCENQRRKYLQSEQLNHDLKGIEEKYTYANAQLTQSKLDNERLNQLLREQSQSQPQAQNINESNEVLQQQLQQLQSRYDKLQQEFLNTATQIPLLKQELADKDLTPLQKRIDELLKENQKLTLAFQNKVRECEELRSRCNTQESRITDLRFLEKSLPELQGQNRQLQQQIEDQLNEMTLLNTDIDKLNQKIAKYQLQLKNYQILQNEYASLKSISNVKDQDIAKLKTSNYLIGTDLENTQKIRQEYVDKYEKAASEKEEIKATLTQLQMEVDRLNNRLGKAEVKALEAERLGQKLMIVEGQLGQSQEENFALQTKNQQLSSQVKALQTQNENQEFKINQLIPFRNQWEDLQHIVQKDQNSLANIQVQLAQATETANQYLKDLQHAQEQLKSQEQQIQERSKVIVELEQANEQHISQLNQFQKRINEIQEENFQLKVTNQNAVLRLKKLEAIETDYAKIIEDSQQLQDQLNDLKEKLKIKEAEAAQFQYWKESLESRVALLASEIERQKHMVKTKNDEIDNLKEANQRLETLVTQLSAFEGDARRSEEQIIQMKGQIDTIKQNLALKQKECEDLKQIKENVEQKNTTLLQDIDSLKSNQLTLSVKSEDLIQEVQRLQNECNQMKQFNGIKNELESKIQALNKQQEELQQQLQSKNRELLDLKQKLNDYDSQNQIIKQLQVEEQKLQLQIVTQNKEKEEWHAKMDLLQRQIEKLEKSKNDLENKCALLAGQLEVQIQKYSKSQGENSRMNDQIVMLTDDNDRLTQSLQNALIECDELRKKAQPLQTSFIQNSTIIKSSSVVHS</sequence>
<dbReference type="RefSeq" id="XP_001427036.1">
    <property type="nucleotide sequence ID" value="XM_001426999.1"/>
</dbReference>
<feature type="coiled-coil region" evidence="1">
    <location>
        <begin position="986"/>
        <end position="1479"/>
    </location>
</feature>
<dbReference type="PANTHER" id="PTHR46753:SF3">
    <property type="entry name" value="PDZ DOMAIN-CONTAINING PROTEIN"/>
    <property type="match status" value="1"/>
</dbReference>
<proteinExistence type="predicted"/>
<feature type="coiled-coil region" evidence="1">
    <location>
        <begin position="139"/>
        <end position="590"/>
    </location>
</feature>
<protein>
    <submittedName>
        <fullName evidence="2">Uncharacterized protein</fullName>
    </submittedName>
</protein>
<evidence type="ECO:0000313" key="3">
    <source>
        <dbReference type="Proteomes" id="UP000000600"/>
    </source>
</evidence>
<dbReference type="Proteomes" id="UP000000600">
    <property type="component" value="Unassembled WGS sequence"/>
</dbReference>
<accession>A0BM71</accession>
<dbReference type="HOGENOM" id="CLU_246385_0_0_1"/>
<gene>
    <name evidence="2" type="ORF">GSPATT00030272001</name>
</gene>
<dbReference type="OMA" id="TEDCENQ"/>
<evidence type="ECO:0000256" key="1">
    <source>
        <dbReference type="SAM" id="Coils"/>
    </source>
</evidence>
<dbReference type="Gene3D" id="1.10.287.1490">
    <property type="match status" value="1"/>
</dbReference>
<reference evidence="2 3" key="1">
    <citation type="journal article" date="2006" name="Nature">
        <title>Global trends of whole-genome duplications revealed by the ciliate Paramecium tetraurelia.</title>
        <authorList>
            <consortium name="Genoscope"/>
            <person name="Aury J.-M."/>
            <person name="Jaillon O."/>
            <person name="Duret L."/>
            <person name="Noel B."/>
            <person name="Jubin C."/>
            <person name="Porcel B.M."/>
            <person name="Segurens B."/>
            <person name="Daubin V."/>
            <person name="Anthouard V."/>
            <person name="Aiach N."/>
            <person name="Arnaiz O."/>
            <person name="Billaut A."/>
            <person name="Beisson J."/>
            <person name="Blanc I."/>
            <person name="Bouhouche K."/>
            <person name="Camara F."/>
            <person name="Duharcourt S."/>
            <person name="Guigo R."/>
            <person name="Gogendeau D."/>
            <person name="Katinka M."/>
            <person name="Keller A.-M."/>
            <person name="Kissmehl R."/>
            <person name="Klotz C."/>
            <person name="Koll F."/>
            <person name="Le Moue A."/>
            <person name="Lepere C."/>
            <person name="Malinsky S."/>
            <person name="Nowacki M."/>
            <person name="Nowak J.K."/>
            <person name="Plattner H."/>
            <person name="Poulain J."/>
            <person name="Ruiz F."/>
            <person name="Serrano V."/>
            <person name="Zagulski M."/>
            <person name="Dessen P."/>
            <person name="Betermier M."/>
            <person name="Weissenbach J."/>
            <person name="Scarpelli C."/>
            <person name="Schachter V."/>
            <person name="Sperling L."/>
            <person name="Meyer E."/>
            <person name="Cohen J."/>
            <person name="Wincker P."/>
        </authorList>
    </citation>
    <scope>NUCLEOTIDE SEQUENCE [LARGE SCALE GENOMIC DNA]</scope>
    <source>
        <strain evidence="2 3">Stock d4-2</strain>
    </source>
</reference>
<dbReference type="STRING" id="5888.A0BM71"/>
<feature type="coiled-coil region" evidence="1">
    <location>
        <begin position="807"/>
        <end position="954"/>
    </location>
</feature>
<dbReference type="GeneID" id="5012820"/>
<feature type="coiled-coil region" evidence="1">
    <location>
        <begin position="615"/>
        <end position="719"/>
    </location>
</feature>
<dbReference type="InParanoid" id="A0BM71"/>
<keyword evidence="3" id="KW-1185">Reference proteome</keyword>
<dbReference type="OrthoDB" id="28818at2759"/>